<evidence type="ECO:0000313" key="1">
    <source>
        <dbReference type="EMBL" id="OQP57070.1"/>
    </source>
</evidence>
<accession>A0A1V9FFF9</accession>
<gene>
    <name evidence="1" type="ORF">A3860_10915</name>
</gene>
<proteinExistence type="predicted"/>
<dbReference type="Proteomes" id="UP000192796">
    <property type="component" value="Unassembled WGS sequence"/>
</dbReference>
<dbReference type="EMBL" id="LVYD01000124">
    <property type="protein sequence ID" value="OQP57070.1"/>
    <property type="molecule type" value="Genomic_DNA"/>
</dbReference>
<keyword evidence="2" id="KW-1185">Reference proteome</keyword>
<dbReference type="STRING" id="1703345.A3860_10915"/>
<dbReference type="AlphaFoldDB" id="A0A1V9FFF9"/>
<evidence type="ECO:0000313" key="2">
    <source>
        <dbReference type="Proteomes" id="UP000192796"/>
    </source>
</evidence>
<protein>
    <submittedName>
        <fullName evidence="1">Uncharacterized protein</fullName>
    </submittedName>
</protein>
<reference evidence="1 2" key="1">
    <citation type="submission" date="2016-03" db="EMBL/GenBank/DDBJ databases">
        <title>Niastella vici sp. nov., isolated from farmland soil.</title>
        <authorList>
            <person name="Chen L."/>
            <person name="Wang D."/>
            <person name="Yang S."/>
            <person name="Wang G."/>
        </authorList>
    </citation>
    <scope>NUCLEOTIDE SEQUENCE [LARGE SCALE GENOMIC DNA]</scope>
    <source>
        <strain evidence="1 2">DJ57</strain>
    </source>
</reference>
<organism evidence="1 2">
    <name type="scientific">Niastella vici</name>
    <dbReference type="NCBI Taxonomy" id="1703345"/>
    <lineage>
        <taxon>Bacteria</taxon>
        <taxon>Pseudomonadati</taxon>
        <taxon>Bacteroidota</taxon>
        <taxon>Chitinophagia</taxon>
        <taxon>Chitinophagales</taxon>
        <taxon>Chitinophagaceae</taxon>
        <taxon>Niastella</taxon>
    </lineage>
</organism>
<sequence length="154" mass="17789">MKCGWFFCIIGVFFICCNSSYQKMEIDKDEYKSFFGKNINEFKAIGFKIDSLKSKDPAISSRKLSEYLNAEVDLKNLDGTNSIWWVKFDSISNNRSITIIDINMPGLRSNCTSFSFCYSDAGSDLKTRSKRNIEYEALERKWFLLIDNSNPCVD</sequence>
<comment type="caution">
    <text evidence="1">The sequence shown here is derived from an EMBL/GenBank/DDBJ whole genome shotgun (WGS) entry which is preliminary data.</text>
</comment>
<name>A0A1V9FFF9_9BACT</name>